<evidence type="ECO:0000313" key="1">
    <source>
        <dbReference type="EMBL" id="OKH25513.1"/>
    </source>
</evidence>
<dbReference type="OrthoDB" id="571492at2"/>
<reference evidence="1 2" key="1">
    <citation type="submission" date="2016-11" db="EMBL/GenBank/DDBJ databases">
        <title>Draft Genome Sequences of Nine Cyanobacterial Strains from Diverse Habitats.</title>
        <authorList>
            <person name="Zhu T."/>
            <person name="Hou S."/>
            <person name="Lu X."/>
            <person name="Hess W.R."/>
        </authorList>
    </citation>
    <scope>NUCLEOTIDE SEQUENCE [LARGE SCALE GENOMIC DNA]</scope>
    <source>
        <strain evidence="1 2">NIES-593</strain>
    </source>
</reference>
<evidence type="ECO:0000313" key="2">
    <source>
        <dbReference type="Proteomes" id="UP000186868"/>
    </source>
</evidence>
<proteinExistence type="predicted"/>
<organism evidence="1 2">
    <name type="scientific">Hydrococcus rivularis NIES-593</name>
    <dbReference type="NCBI Taxonomy" id="1921803"/>
    <lineage>
        <taxon>Bacteria</taxon>
        <taxon>Bacillati</taxon>
        <taxon>Cyanobacteriota</taxon>
        <taxon>Cyanophyceae</taxon>
        <taxon>Pleurocapsales</taxon>
        <taxon>Hydrococcaceae</taxon>
        <taxon>Hydrococcus</taxon>
    </lineage>
</organism>
<accession>A0A1U7HPJ1</accession>
<protein>
    <recommendedName>
        <fullName evidence="3">CRISPR-associated protein</fullName>
    </recommendedName>
</protein>
<sequence length="427" mass="49409">MTSIVLSFVGNQDPGTDKNDKEGSIVSLTNHLLEQNQEIERIILLYTDGTQEAANFTKEWLLSGEVQPLKIIEENIELIPVNEKLSQDPIDLLLAIQAARQALEKAKSYLRSGDRLELNASSGTPAMKSAWSILQAAGYAPQSRVWQVRNPDKMIPGQSRVFEANVDTLKREFDLKVIQQQINNYNYSGALANFKESGLKDNGVSVLLEYGHCRLACDFKKARQAIDRFRKIIDPRLSEEIDRLASHDQRYFIVELYFHALTKLKNQEYSNFLVLLFAFQESVLRFQVRKRLCPELLNYPWKDVKEQVEKAIQQYQEGQLHSYLHRLPNGRLLQLNHPSRPVLLAILEYVSEQQSLLEPLKRLNKYCNQRNDYVHQFEGVSFIEDEEHLVRDLHKIVRQITQIPEQNSFDILNQQLHSLLTRLSLAK</sequence>
<dbReference type="RefSeq" id="WP_073598359.1">
    <property type="nucleotide sequence ID" value="NZ_MRCB01000003.1"/>
</dbReference>
<dbReference type="AlphaFoldDB" id="A0A1U7HPJ1"/>
<dbReference type="EMBL" id="MRCB01000003">
    <property type="protein sequence ID" value="OKH25513.1"/>
    <property type="molecule type" value="Genomic_DNA"/>
</dbReference>
<evidence type="ECO:0008006" key="3">
    <source>
        <dbReference type="Google" id="ProtNLM"/>
    </source>
</evidence>
<dbReference type="Proteomes" id="UP000186868">
    <property type="component" value="Unassembled WGS sequence"/>
</dbReference>
<dbReference type="STRING" id="1921803.NIES593_03985"/>
<name>A0A1U7HPJ1_9CYAN</name>
<keyword evidence="2" id="KW-1185">Reference proteome</keyword>
<gene>
    <name evidence="1" type="ORF">NIES593_03985</name>
</gene>
<comment type="caution">
    <text evidence="1">The sequence shown here is derived from an EMBL/GenBank/DDBJ whole genome shotgun (WGS) entry which is preliminary data.</text>
</comment>